<evidence type="ECO:0000256" key="4">
    <source>
        <dbReference type="ARBA" id="ARBA00022960"/>
    </source>
</evidence>
<feature type="active site" description="Proton donor/acceptor" evidence="7">
    <location>
        <position position="272"/>
    </location>
</feature>
<dbReference type="CDD" id="cd16913">
    <property type="entry name" value="YkuD_like"/>
    <property type="match status" value="1"/>
</dbReference>
<dbReference type="PANTHER" id="PTHR41533:SF2">
    <property type="entry name" value="BLR7131 PROTEIN"/>
    <property type="match status" value="1"/>
</dbReference>
<dbReference type="Gene3D" id="2.40.440.10">
    <property type="entry name" value="L,D-transpeptidase catalytic domain-like"/>
    <property type="match status" value="1"/>
</dbReference>
<dbReference type="EMBL" id="JABWTA010000001">
    <property type="protein sequence ID" value="NVE96005.1"/>
    <property type="molecule type" value="Genomic_DNA"/>
</dbReference>
<dbReference type="PANTHER" id="PTHR41533">
    <property type="entry name" value="L,D-TRANSPEPTIDASE HI_1667-RELATED"/>
    <property type="match status" value="1"/>
</dbReference>
<dbReference type="GO" id="GO:0004180">
    <property type="term" value="F:carboxypeptidase activity"/>
    <property type="evidence" value="ECO:0007669"/>
    <property type="project" value="UniProtKB-ARBA"/>
</dbReference>
<dbReference type="GO" id="GO:0071555">
    <property type="term" value="P:cell wall organization"/>
    <property type="evidence" value="ECO:0007669"/>
    <property type="project" value="UniProtKB-UniRule"/>
</dbReference>
<dbReference type="InterPro" id="IPR052905">
    <property type="entry name" value="LD-transpeptidase_YkuD-like"/>
</dbReference>
<evidence type="ECO:0000313" key="10">
    <source>
        <dbReference type="Proteomes" id="UP000546031"/>
    </source>
</evidence>
<keyword evidence="4 7" id="KW-0133">Cell shape</keyword>
<keyword evidence="10" id="KW-1185">Reference proteome</keyword>
<dbReference type="GO" id="GO:0008360">
    <property type="term" value="P:regulation of cell shape"/>
    <property type="evidence" value="ECO:0007669"/>
    <property type="project" value="UniProtKB-UniRule"/>
</dbReference>
<dbReference type="PROSITE" id="PS52029">
    <property type="entry name" value="LD_TPASE"/>
    <property type="match status" value="1"/>
</dbReference>
<dbReference type="RefSeq" id="WP_176274170.1">
    <property type="nucleotide sequence ID" value="NZ_JABWTA010000001.1"/>
</dbReference>
<comment type="similarity">
    <text evidence="2">Belongs to the YkuD family.</text>
</comment>
<comment type="caution">
    <text evidence="9">The sequence shown here is derived from an EMBL/GenBank/DDBJ whole genome shotgun (WGS) entry which is preliminary data.</text>
</comment>
<dbReference type="GO" id="GO:0016740">
    <property type="term" value="F:transferase activity"/>
    <property type="evidence" value="ECO:0007669"/>
    <property type="project" value="UniProtKB-KW"/>
</dbReference>
<evidence type="ECO:0000256" key="1">
    <source>
        <dbReference type="ARBA" id="ARBA00004752"/>
    </source>
</evidence>
<evidence type="ECO:0000259" key="8">
    <source>
        <dbReference type="PROSITE" id="PS52029"/>
    </source>
</evidence>
<dbReference type="GO" id="GO:0009252">
    <property type="term" value="P:peptidoglycan biosynthetic process"/>
    <property type="evidence" value="ECO:0007669"/>
    <property type="project" value="UniProtKB-UniPathway"/>
</dbReference>
<dbReference type="InterPro" id="IPR038063">
    <property type="entry name" value="Transpep_catalytic_dom"/>
</dbReference>
<name>A0A850HEN3_9SPHN</name>
<sequence>MLMSALLAAAPAHAAPAWTSAEAENLLRWIERTPEEGLTLPAKTTRDLRNAIDAGDADRLDAMADEAALLLMRAWRGRCCGPRRPSWWHIHGGMSDEELQSGLETALGAGFLDLYLRSIRPSHPHYSRLIEALAEEQDADRQAVLKANLARWRLLPARMGEQYLLVNIAAQELTLWQDNEIEGRWKVIVGKPITRTPVFTTQVSGVVLNPWWEIPSSIAAEGIARFVQRSPSAARARGYIYQNGRYRQMPGDNNALGRMKLVMPNPYSVFLHDTSNRELFAEDKRFFSHGCIRVDQALSFAATLLAPDGWDLARVEAEVAGERTQTIPMSETLPLYVTYFTAEPSASGEIRFFEDVYRRDPVAISTSSGSAQNYLASMYGSELFAQNSTRALEGGGTCAD</sequence>
<evidence type="ECO:0000256" key="5">
    <source>
        <dbReference type="ARBA" id="ARBA00022984"/>
    </source>
</evidence>
<keyword evidence="3" id="KW-0808">Transferase</keyword>
<proteinExistence type="inferred from homology"/>
<dbReference type="InterPro" id="IPR005490">
    <property type="entry name" value="LD_TPept_cat_dom"/>
</dbReference>
<dbReference type="UniPathway" id="UPA00219"/>
<gene>
    <name evidence="9" type="ORF">HUO12_13960</name>
</gene>
<comment type="pathway">
    <text evidence="1 7">Cell wall biogenesis; peptidoglycan biosynthesis.</text>
</comment>
<reference evidence="9 10" key="1">
    <citation type="submission" date="2020-06" db="EMBL/GenBank/DDBJ databases">
        <title>Altererythrobacter lutimaris sp. nov., a marine bacterium isolated from a tidal flat.</title>
        <authorList>
            <person name="Kim D."/>
            <person name="Yoo Y."/>
            <person name="Kim J.-J."/>
        </authorList>
    </citation>
    <scope>NUCLEOTIDE SEQUENCE [LARGE SCALE GENOMIC DNA]</scope>
    <source>
        <strain evidence="9 10">JGD-16</strain>
    </source>
</reference>
<feature type="domain" description="L,D-TPase catalytic" evidence="8">
    <location>
        <begin position="162"/>
        <end position="315"/>
    </location>
</feature>
<accession>A0A850HEN3</accession>
<evidence type="ECO:0000256" key="6">
    <source>
        <dbReference type="ARBA" id="ARBA00023316"/>
    </source>
</evidence>
<dbReference type="AlphaFoldDB" id="A0A850HEN3"/>
<dbReference type="SUPFAM" id="SSF141523">
    <property type="entry name" value="L,D-transpeptidase catalytic domain-like"/>
    <property type="match status" value="1"/>
</dbReference>
<organism evidence="9 10">
    <name type="scientific">Altererythrobacter lutimaris</name>
    <dbReference type="NCBI Taxonomy" id="2743979"/>
    <lineage>
        <taxon>Bacteria</taxon>
        <taxon>Pseudomonadati</taxon>
        <taxon>Pseudomonadota</taxon>
        <taxon>Alphaproteobacteria</taxon>
        <taxon>Sphingomonadales</taxon>
        <taxon>Erythrobacteraceae</taxon>
        <taxon>Altererythrobacter</taxon>
    </lineage>
</organism>
<keyword evidence="5 7" id="KW-0573">Peptidoglycan synthesis</keyword>
<feature type="active site" description="Nucleophile" evidence="7">
    <location>
        <position position="291"/>
    </location>
</feature>
<evidence type="ECO:0000256" key="7">
    <source>
        <dbReference type="PROSITE-ProRule" id="PRU01373"/>
    </source>
</evidence>
<dbReference type="Pfam" id="PF20142">
    <property type="entry name" value="Scaffold"/>
    <property type="match status" value="1"/>
</dbReference>
<keyword evidence="6 7" id="KW-0961">Cell wall biogenesis/degradation</keyword>
<evidence type="ECO:0000256" key="2">
    <source>
        <dbReference type="ARBA" id="ARBA00005992"/>
    </source>
</evidence>
<dbReference type="Pfam" id="PF03734">
    <property type="entry name" value="YkuD"/>
    <property type="match status" value="1"/>
</dbReference>
<dbReference type="InterPro" id="IPR045380">
    <property type="entry name" value="LD_TPept_scaffold_dom"/>
</dbReference>
<evidence type="ECO:0000313" key="9">
    <source>
        <dbReference type="EMBL" id="NVE96005.1"/>
    </source>
</evidence>
<evidence type="ECO:0000256" key="3">
    <source>
        <dbReference type="ARBA" id="ARBA00022679"/>
    </source>
</evidence>
<protein>
    <submittedName>
        <fullName evidence="9">L,D-transpeptidase family protein</fullName>
    </submittedName>
</protein>
<dbReference type="Proteomes" id="UP000546031">
    <property type="component" value="Unassembled WGS sequence"/>
</dbReference>